<keyword evidence="5" id="KW-0408">Iron</keyword>
<evidence type="ECO:0000256" key="6">
    <source>
        <dbReference type="ARBA" id="ARBA00023014"/>
    </source>
</evidence>
<reference evidence="11 12" key="1">
    <citation type="submission" date="2024-04" db="EMBL/GenBank/DDBJ databases">
        <title>The reference genome of an endangered Asteraceae, Deinandra increscens subsp. villosa, native to the Central Coast of California.</title>
        <authorList>
            <person name="Guilliams M."/>
            <person name="Hasenstab-Lehman K."/>
            <person name="Meyer R."/>
            <person name="Mcevoy S."/>
        </authorList>
    </citation>
    <scope>NUCLEOTIDE SEQUENCE [LARGE SCALE GENOMIC DNA]</scope>
    <source>
        <tissue evidence="11">Leaf</tissue>
    </source>
</reference>
<dbReference type="Gene3D" id="1.10.340.30">
    <property type="entry name" value="Hypothetical protein, domain 2"/>
    <property type="match status" value="1"/>
</dbReference>
<accession>A0AAP0H7P2</accession>
<dbReference type="InterPro" id="IPR003265">
    <property type="entry name" value="HhH-GPD_domain"/>
</dbReference>
<dbReference type="GO" id="GO:0051539">
    <property type="term" value="F:4 iron, 4 sulfur cluster binding"/>
    <property type="evidence" value="ECO:0007669"/>
    <property type="project" value="InterPro"/>
</dbReference>
<dbReference type="GO" id="GO:0005634">
    <property type="term" value="C:nucleus"/>
    <property type="evidence" value="ECO:0007669"/>
    <property type="project" value="UniProtKB-SubCell"/>
</dbReference>
<dbReference type="InterPro" id="IPR044811">
    <property type="entry name" value="DME/ROS1"/>
</dbReference>
<proteinExistence type="inferred from homology"/>
<evidence type="ECO:0000313" key="12">
    <source>
        <dbReference type="Proteomes" id="UP001408789"/>
    </source>
</evidence>
<evidence type="ECO:0000256" key="4">
    <source>
        <dbReference type="ARBA" id="ARBA00022723"/>
    </source>
</evidence>
<comment type="caution">
    <text evidence="11">The sequence shown here is derived from an EMBL/GenBank/DDBJ whole genome shotgun (WGS) entry which is preliminary data.</text>
</comment>
<name>A0AAP0H7P2_9ASTR</name>
<feature type="compositionally biased region" description="Basic residues" evidence="9">
    <location>
        <begin position="162"/>
        <end position="173"/>
    </location>
</feature>
<comment type="subcellular location">
    <subcellularLocation>
        <location evidence="2">Nucleus</location>
    </subcellularLocation>
</comment>
<protein>
    <recommendedName>
        <fullName evidence="10">HhH-GPD domain-containing protein</fullName>
    </recommendedName>
</protein>
<feature type="compositionally biased region" description="Polar residues" evidence="9">
    <location>
        <begin position="410"/>
        <end position="421"/>
    </location>
</feature>
<dbReference type="CDD" id="cd00056">
    <property type="entry name" value="ENDO3c"/>
    <property type="match status" value="1"/>
</dbReference>
<comment type="similarity">
    <text evidence="3">Belongs to the DNA glycosylase family. DEMETER subfamily.</text>
</comment>
<keyword evidence="12" id="KW-1185">Reference proteome</keyword>
<dbReference type="InterPro" id="IPR023170">
    <property type="entry name" value="HhH_base_excis_C"/>
</dbReference>
<evidence type="ECO:0000256" key="2">
    <source>
        <dbReference type="ARBA" id="ARBA00004123"/>
    </source>
</evidence>
<dbReference type="SMART" id="SM00478">
    <property type="entry name" value="ENDO3c"/>
    <property type="match status" value="1"/>
</dbReference>
<evidence type="ECO:0000256" key="5">
    <source>
        <dbReference type="ARBA" id="ARBA00023004"/>
    </source>
</evidence>
<feature type="region of interest" description="Disordered" evidence="9">
    <location>
        <begin position="117"/>
        <end position="231"/>
    </location>
</feature>
<dbReference type="SMART" id="SM00525">
    <property type="entry name" value="FES"/>
    <property type="match status" value="1"/>
</dbReference>
<keyword evidence="7" id="KW-0238">DNA-binding</keyword>
<evidence type="ECO:0000256" key="8">
    <source>
        <dbReference type="ARBA" id="ARBA00023242"/>
    </source>
</evidence>
<dbReference type="GO" id="GO:0003677">
    <property type="term" value="F:DNA binding"/>
    <property type="evidence" value="ECO:0007669"/>
    <property type="project" value="UniProtKB-KW"/>
</dbReference>
<dbReference type="PANTHER" id="PTHR46213">
    <property type="entry name" value="TRANSCRIPTIONAL ACTIVATOR DEMETER"/>
    <property type="match status" value="1"/>
</dbReference>
<evidence type="ECO:0000259" key="10">
    <source>
        <dbReference type="SMART" id="SM00478"/>
    </source>
</evidence>
<feature type="compositionally biased region" description="Basic and acidic residues" evidence="9">
    <location>
        <begin position="627"/>
        <end position="637"/>
    </location>
</feature>
<evidence type="ECO:0000256" key="1">
    <source>
        <dbReference type="ARBA" id="ARBA00001966"/>
    </source>
</evidence>
<sequence length="1177" mass="133025">MLVVYCNIVHETVVAAAAAVVDAGKFMERDCDWLSLTPGKPALTSEQGTGNESIMEEFPCRDCFGTSCYAQKCVMNEMCELPDGIFDERKAVLGVAGKEPEDDTSCVQEETVKIYSPGHDSRKACGVDESQDGIGSIPTPSKTKETRKRKRRNDGNDTNKKPSQRPRVKKHRPKIFDDSKPKKVPKVQTLWAPTSRVKTPNPATRGNWGQERRVQSTKKKIPDSTNCGTEDAGQDVQEACRASIIVGSCKRSLDFGSQSKSHEEPPLPGFDFFRGNTVTSKRNTPRRSKFQNKSLKASGNLLADNNKQQCKQDISEARNQEPVDEYGRKYVYFYQRRKKTGSNSIRPISTLQVYRRREKQCLQYSRSCGPTFPKLFKKQRMMRKKVNIKAFILVDELRKSLVTKSHRKLTQTTKNKGQNRVNKSKDKKGGVKPNLYIDEFKELVLRDQNVSGVLVKVPPPKKSKFRVKVDLDNETSRVWKLLMENDESEPIHKDKEEWWEKQRSIFRGRVDSFIAKMHLIQGNRRFSPWKGSVTDSVVGVYLTQNVSDHLSSSAFMSVAARFPADYGSREVHDDFKVPNSQESVTSNTHIYEGSTLVGDSKVVTPVGSLHSEVTMDQGVDSANNHKETAFENKINEKKKNKKDKKPEPRIDWDALRKSYCKTGEKETNVNHRDAVDWDAVRRAPVEEIAKIIVDRGMHNVIAERIKKCLDRIYKDHGTLDLEWLRDLPSDKAKEFLLNIGGLGLKSAECVRLLMLHHNAFPVDRNVGRIATRLGWVPLQPLPEEVQIHLLNAYPMVDKIQKYLYPRLCTLGQEKLYELHYQLITFGKVFCTKIKPNCNACPMRAECRHYASAFASARLALPGTKESSNVTSIVPAGNEENTSMHGQPPSSFDLEVNNFGSSYQGQIRTCEPIIEIPQSPEPGVESVIGDIEDLCCESDDDEIPTIRLNTQEFKETLKETIETDNISIPEADVSRALVSFSAKAANVPVPPKKFVAKSRTMRHVYELPDFHPVLAGFEERARDDPTPYLLAVWFQGEVPNLLEYTENKACVASNDNLEVTVKATILIPCRTANRGTFPLNGTYFQVNEVFADDETSHSPMDVPRRLLCDLPSRELGCGASTTSIFKALPTGAIQRLFWKGSICVKGFNRKTRQPRHLHPRFHISTTTLAAKNRKARKR</sequence>
<dbReference type="SUPFAM" id="SSF48150">
    <property type="entry name" value="DNA-glycosylase"/>
    <property type="match status" value="1"/>
</dbReference>
<organism evidence="11 12">
    <name type="scientific">Deinandra increscens subsp. villosa</name>
    <dbReference type="NCBI Taxonomy" id="3103831"/>
    <lineage>
        <taxon>Eukaryota</taxon>
        <taxon>Viridiplantae</taxon>
        <taxon>Streptophyta</taxon>
        <taxon>Embryophyta</taxon>
        <taxon>Tracheophyta</taxon>
        <taxon>Spermatophyta</taxon>
        <taxon>Magnoliopsida</taxon>
        <taxon>eudicotyledons</taxon>
        <taxon>Gunneridae</taxon>
        <taxon>Pentapetalae</taxon>
        <taxon>asterids</taxon>
        <taxon>campanulids</taxon>
        <taxon>Asterales</taxon>
        <taxon>Asteraceae</taxon>
        <taxon>Asteroideae</taxon>
        <taxon>Heliantheae alliance</taxon>
        <taxon>Madieae</taxon>
        <taxon>Madiinae</taxon>
        <taxon>Deinandra</taxon>
    </lineage>
</organism>
<feature type="region of interest" description="Disordered" evidence="9">
    <location>
        <begin position="407"/>
        <end position="430"/>
    </location>
</feature>
<dbReference type="Pfam" id="PF15628">
    <property type="entry name" value="RRM_DME"/>
    <property type="match status" value="1"/>
</dbReference>
<dbReference type="EMBL" id="JBCNJP010000007">
    <property type="protein sequence ID" value="KAK9074697.1"/>
    <property type="molecule type" value="Genomic_DNA"/>
</dbReference>
<feature type="domain" description="HhH-GPD" evidence="10">
    <location>
        <begin position="654"/>
        <end position="813"/>
    </location>
</feature>
<comment type="cofactor">
    <cofactor evidence="1">
        <name>[4Fe-4S] cluster</name>
        <dbReference type="ChEBI" id="CHEBI:49883"/>
    </cofactor>
</comment>
<evidence type="ECO:0000256" key="7">
    <source>
        <dbReference type="ARBA" id="ARBA00023125"/>
    </source>
</evidence>
<dbReference type="GO" id="GO:0141166">
    <property type="term" value="P:chromosomal 5-methylcytosine DNA demethylation pathway"/>
    <property type="evidence" value="ECO:0007669"/>
    <property type="project" value="InterPro"/>
</dbReference>
<dbReference type="GO" id="GO:0006284">
    <property type="term" value="P:base-excision repair"/>
    <property type="evidence" value="ECO:0007669"/>
    <property type="project" value="InterPro"/>
</dbReference>
<dbReference type="InterPro" id="IPR011257">
    <property type="entry name" value="DNA_glycosylase"/>
</dbReference>
<dbReference type="Proteomes" id="UP001408789">
    <property type="component" value="Unassembled WGS sequence"/>
</dbReference>
<dbReference type="Gene3D" id="1.10.1670.10">
    <property type="entry name" value="Helix-hairpin-Helix base-excision DNA repair enzymes (C-terminal)"/>
    <property type="match status" value="1"/>
</dbReference>
<keyword evidence="6" id="KW-0411">Iron-sulfur</keyword>
<dbReference type="InterPro" id="IPR003651">
    <property type="entry name" value="Endonuclease3_FeS-loop_motif"/>
</dbReference>
<dbReference type="GO" id="GO:0046872">
    <property type="term" value="F:metal ion binding"/>
    <property type="evidence" value="ECO:0007669"/>
    <property type="project" value="UniProtKB-KW"/>
</dbReference>
<dbReference type="AlphaFoldDB" id="A0AAP0H7P2"/>
<keyword evidence="4" id="KW-0479">Metal-binding</keyword>
<evidence type="ECO:0000256" key="3">
    <source>
        <dbReference type="ARBA" id="ARBA00005646"/>
    </source>
</evidence>
<dbReference type="GO" id="GO:0019104">
    <property type="term" value="F:DNA N-glycosylase activity"/>
    <property type="evidence" value="ECO:0007669"/>
    <property type="project" value="InterPro"/>
</dbReference>
<gene>
    <name evidence="11" type="ORF">SSX86_003015</name>
</gene>
<feature type="region of interest" description="Disordered" evidence="9">
    <location>
        <begin position="627"/>
        <end position="648"/>
    </location>
</feature>
<dbReference type="InterPro" id="IPR028925">
    <property type="entry name" value="RRM_DME"/>
</dbReference>
<keyword evidence="8" id="KW-0539">Nucleus</keyword>
<evidence type="ECO:0000313" key="11">
    <source>
        <dbReference type="EMBL" id="KAK9074697.1"/>
    </source>
</evidence>
<dbReference type="GO" id="GO:0035514">
    <property type="term" value="F:DNA demethylase activity"/>
    <property type="evidence" value="ECO:0007669"/>
    <property type="project" value="InterPro"/>
</dbReference>
<dbReference type="PANTHER" id="PTHR46213:SF13">
    <property type="entry name" value="DEMETER-LIKE PROTEIN 2-RELATED"/>
    <property type="match status" value="1"/>
</dbReference>
<evidence type="ECO:0000256" key="9">
    <source>
        <dbReference type="SAM" id="MobiDB-lite"/>
    </source>
</evidence>